<evidence type="ECO:0000256" key="6">
    <source>
        <dbReference type="PIRSR" id="PIRSR602403-1"/>
    </source>
</evidence>
<dbReference type="AlphaFoldDB" id="A0A0C9XVN5"/>
<evidence type="ECO:0000256" key="3">
    <source>
        <dbReference type="ARBA" id="ARBA00022723"/>
    </source>
</evidence>
<dbReference type="EMBL" id="KN838558">
    <property type="protein sequence ID" value="KIK05659.1"/>
    <property type="molecule type" value="Genomic_DNA"/>
</dbReference>
<evidence type="ECO:0008006" key="11">
    <source>
        <dbReference type="Google" id="ProtNLM"/>
    </source>
</evidence>
<evidence type="ECO:0000256" key="7">
    <source>
        <dbReference type="RuleBase" id="RU000461"/>
    </source>
</evidence>
<feature type="transmembrane region" description="Helical" evidence="8">
    <location>
        <begin position="15"/>
        <end position="36"/>
    </location>
</feature>
<evidence type="ECO:0000256" key="1">
    <source>
        <dbReference type="ARBA" id="ARBA00001971"/>
    </source>
</evidence>
<evidence type="ECO:0000256" key="5">
    <source>
        <dbReference type="ARBA" id="ARBA00023004"/>
    </source>
</evidence>
<protein>
    <recommendedName>
        <fullName evidence="11">Cytochrome P450</fullName>
    </recommendedName>
</protein>
<keyword evidence="8" id="KW-1133">Transmembrane helix</keyword>
<evidence type="ECO:0000256" key="8">
    <source>
        <dbReference type="SAM" id="Phobius"/>
    </source>
</evidence>
<accession>A0A0C9XVN5</accession>
<organism evidence="9 10">
    <name type="scientific">Laccaria amethystina LaAM-08-1</name>
    <dbReference type="NCBI Taxonomy" id="1095629"/>
    <lineage>
        <taxon>Eukaryota</taxon>
        <taxon>Fungi</taxon>
        <taxon>Dikarya</taxon>
        <taxon>Basidiomycota</taxon>
        <taxon>Agaricomycotina</taxon>
        <taxon>Agaricomycetes</taxon>
        <taxon>Agaricomycetidae</taxon>
        <taxon>Agaricales</taxon>
        <taxon>Agaricineae</taxon>
        <taxon>Hydnangiaceae</taxon>
        <taxon>Laccaria</taxon>
    </lineage>
</organism>
<dbReference type="InterPro" id="IPR017972">
    <property type="entry name" value="Cyt_P450_CS"/>
</dbReference>
<dbReference type="OrthoDB" id="1844152at2759"/>
<dbReference type="InterPro" id="IPR002403">
    <property type="entry name" value="Cyt_P450_E_grp-IV"/>
</dbReference>
<evidence type="ECO:0000256" key="2">
    <source>
        <dbReference type="ARBA" id="ARBA00010617"/>
    </source>
</evidence>
<dbReference type="Proteomes" id="UP000054477">
    <property type="component" value="Unassembled WGS sequence"/>
</dbReference>
<evidence type="ECO:0000256" key="4">
    <source>
        <dbReference type="ARBA" id="ARBA00023002"/>
    </source>
</evidence>
<dbReference type="PRINTS" id="PR00465">
    <property type="entry name" value="EP450IV"/>
</dbReference>
<dbReference type="PROSITE" id="PS00086">
    <property type="entry name" value="CYTOCHROME_P450"/>
    <property type="match status" value="1"/>
</dbReference>
<reference evidence="9 10" key="1">
    <citation type="submission" date="2014-04" db="EMBL/GenBank/DDBJ databases">
        <authorList>
            <consortium name="DOE Joint Genome Institute"/>
            <person name="Kuo A."/>
            <person name="Kohler A."/>
            <person name="Nagy L.G."/>
            <person name="Floudas D."/>
            <person name="Copeland A."/>
            <person name="Barry K.W."/>
            <person name="Cichocki N."/>
            <person name="Veneault-Fourrey C."/>
            <person name="LaButti K."/>
            <person name="Lindquist E.A."/>
            <person name="Lipzen A."/>
            <person name="Lundell T."/>
            <person name="Morin E."/>
            <person name="Murat C."/>
            <person name="Sun H."/>
            <person name="Tunlid A."/>
            <person name="Henrissat B."/>
            <person name="Grigoriev I.V."/>
            <person name="Hibbett D.S."/>
            <person name="Martin F."/>
            <person name="Nordberg H.P."/>
            <person name="Cantor M.N."/>
            <person name="Hua S.X."/>
        </authorList>
    </citation>
    <scope>NUCLEOTIDE SEQUENCE [LARGE SCALE GENOMIC DNA]</scope>
    <source>
        <strain evidence="9 10">LaAM-08-1</strain>
    </source>
</reference>
<dbReference type="Pfam" id="PF00067">
    <property type="entry name" value="p450"/>
    <property type="match status" value="1"/>
</dbReference>
<keyword evidence="10" id="KW-1185">Reference proteome</keyword>
<dbReference type="CDD" id="cd11041">
    <property type="entry name" value="CYP503A1-like"/>
    <property type="match status" value="1"/>
</dbReference>
<comment type="cofactor">
    <cofactor evidence="1 6">
        <name>heme</name>
        <dbReference type="ChEBI" id="CHEBI:30413"/>
    </cofactor>
</comment>
<keyword evidence="8" id="KW-0472">Membrane</keyword>
<keyword evidence="8" id="KW-0812">Transmembrane</keyword>
<keyword evidence="6 7" id="KW-0349">Heme</keyword>
<dbReference type="GO" id="GO:0005506">
    <property type="term" value="F:iron ion binding"/>
    <property type="evidence" value="ECO:0007669"/>
    <property type="project" value="InterPro"/>
</dbReference>
<proteinExistence type="inferred from homology"/>
<dbReference type="Gene3D" id="1.10.630.10">
    <property type="entry name" value="Cytochrome P450"/>
    <property type="match status" value="1"/>
</dbReference>
<evidence type="ECO:0000313" key="10">
    <source>
        <dbReference type="Proteomes" id="UP000054477"/>
    </source>
</evidence>
<keyword evidence="5 6" id="KW-0408">Iron</keyword>
<dbReference type="HOGENOM" id="CLU_022195_0_2_1"/>
<sequence>MVATLDWLLLTHEGFSNHLFFLTAIMFGVVLLVHYFGETRKLKHIPTLGFDWPILSYLDTFRYLSNGKTYVDETVAKFPNQIIKVPDFLHWKVVLSGSDAIEELRSAPEDGLSFSDAQDEFLQTVYTLGPGFSQAPHHVSIVRSQLTRALTKLVPEVHNEVVSAFDELVISPNDHGWKSFTALDTMTEVVCRASNRIFVGLPLCRNPDYLKLSVQFTTELLTMTTFLRLVPPFLRPVANRLFSRLPGLFQQGVKHLKPIIDARREEQEWVGDGYEKPLDFLSWLMDEAKDEEQTIESLTKRVLVVNFAAIHSSSNSFVHALFYLAALPEYIAPLRAEVEEVTEREGWSKEGLDKMHKVDSFIKESQRMNPIGNLLMGRVARKDYTFADGTFIPQGTTVCVNCTPAHNDPEKYNNPDQFDGFRFAKMRLLQDGRKYDMVTTSPEFLLFGHGRHACPGRFFAACELKIMLAHTVLNYDVKMEDEGVRPPDLWFASACIPNRKAKVMFRRHAK</sequence>
<dbReference type="GO" id="GO:0004497">
    <property type="term" value="F:monooxygenase activity"/>
    <property type="evidence" value="ECO:0007669"/>
    <property type="project" value="UniProtKB-KW"/>
</dbReference>
<feature type="binding site" description="axial binding residue" evidence="6">
    <location>
        <position position="454"/>
    </location>
    <ligand>
        <name>heme</name>
        <dbReference type="ChEBI" id="CHEBI:30413"/>
    </ligand>
    <ligandPart>
        <name>Fe</name>
        <dbReference type="ChEBI" id="CHEBI:18248"/>
    </ligandPart>
</feature>
<evidence type="ECO:0000313" key="9">
    <source>
        <dbReference type="EMBL" id="KIK05659.1"/>
    </source>
</evidence>
<comment type="similarity">
    <text evidence="2 7">Belongs to the cytochrome P450 family.</text>
</comment>
<dbReference type="GO" id="GO:0020037">
    <property type="term" value="F:heme binding"/>
    <property type="evidence" value="ECO:0007669"/>
    <property type="project" value="InterPro"/>
</dbReference>
<dbReference type="GO" id="GO:0016705">
    <property type="term" value="F:oxidoreductase activity, acting on paired donors, with incorporation or reduction of molecular oxygen"/>
    <property type="evidence" value="ECO:0007669"/>
    <property type="project" value="InterPro"/>
</dbReference>
<keyword evidence="7" id="KW-0503">Monooxygenase</keyword>
<keyword evidence="4 7" id="KW-0560">Oxidoreductase</keyword>
<name>A0A0C9XVN5_9AGAR</name>
<reference evidence="10" key="2">
    <citation type="submission" date="2015-01" db="EMBL/GenBank/DDBJ databases">
        <title>Evolutionary Origins and Diversification of the Mycorrhizal Mutualists.</title>
        <authorList>
            <consortium name="DOE Joint Genome Institute"/>
            <consortium name="Mycorrhizal Genomics Consortium"/>
            <person name="Kohler A."/>
            <person name="Kuo A."/>
            <person name="Nagy L.G."/>
            <person name="Floudas D."/>
            <person name="Copeland A."/>
            <person name="Barry K.W."/>
            <person name="Cichocki N."/>
            <person name="Veneault-Fourrey C."/>
            <person name="LaButti K."/>
            <person name="Lindquist E.A."/>
            <person name="Lipzen A."/>
            <person name="Lundell T."/>
            <person name="Morin E."/>
            <person name="Murat C."/>
            <person name="Riley R."/>
            <person name="Ohm R."/>
            <person name="Sun H."/>
            <person name="Tunlid A."/>
            <person name="Henrissat B."/>
            <person name="Grigoriev I.V."/>
            <person name="Hibbett D.S."/>
            <person name="Martin F."/>
        </authorList>
    </citation>
    <scope>NUCLEOTIDE SEQUENCE [LARGE SCALE GENOMIC DNA]</scope>
    <source>
        <strain evidence="10">LaAM-08-1</strain>
    </source>
</reference>
<dbReference type="SUPFAM" id="SSF48264">
    <property type="entry name" value="Cytochrome P450"/>
    <property type="match status" value="1"/>
</dbReference>
<gene>
    <name evidence="9" type="ORF">K443DRAFT_334819</name>
</gene>
<dbReference type="STRING" id="1095629.A0A0C9XVN5"/>
<dbReference type="PANTHER" id="PTHR46206">
    <property type="entry name" value="CYTOCHROME P450"/>
    <property type="match status" value="1"/>
</dbReference>
<dbReference type="InterPro" id="IPR036396">
    <property type="entry name" value="Cyt_P450_sf"/>
</dbReference>
<dbReference type="InterPro" id="IPR001128">
    <property type="entry name" value="Cyt_P450"/>
</dbReference>
<keyword evidence="3 6" id="KW-0479">Metal-binding</keyword>